<gene>
    <name evidence="1" type="ORF">CIAN88_23705</name>
</gene>
<dbReference type="Proteomes" id="UP000030008">
    <property type="component" value="Unassembled WGS sequence"/>
</dbReference>
<evidence type="ECO:0000313" key="2">
    <source>
        <dbReference type="Proteomes" id="UP000030008"/>
    </source>
</evidence>
<dbReference type="AlphaFoldDB" id="A0A099HZU8"/>
<dbReference type="RefSeq" id="WP_044909021.1">
    <property type="nucleotide sequence ID" value="NZ_JQIF01000327.1"/>
</dbReference>
<accession>A0A099HZU8</accession>
<reference evidence="1 2" key="1">
    <citation type="submission" date="2014-08" db="EMBL/GenBank/DDBJ databases">
        <title>Clostridium innocuum, an unnegligible vancomycin-resistant pathogen causing extra-intestinal infections.</title>
        <authorList>
            <person name="Feng Y."/>
            <person name="Chiu C.-H."/>
        </authorList>
    </citation>
    <scope>NUCLEOTIDE SEQUENCE [LARGE SCALE GENOMIC DNA]</scope>
    <source>
        <strain evidence="1 2">AN88</strain>
    </source>
</reference>
<dbReference type="EMBL" id="JQIF01000327">
    <property type="protein sequence ID" value="KGJ50980.1"/>
    <property type="molecule type" value="Genomic_DNA"/>
</dbReference>
<name>A0A099HZU8_CLOIN</name>
<sequence length="93" mass="10511">MHDYDDSIHILDPILINLDEEDTLDDTDDVNDEYETIDIDIDLPNMLSSQLTLTPSVKHCDSQEDPCLELAIIPTMLDIVPLVSYPPSLNDIQ</sequence>
<comment type="caution">
    <text evidence="1">The sequence shown here is derived from an EMBL/GenBank/DDBJ whole genome shotgun (WGS) entry which is preliminary data.</text>
</comment>
<evidence type="ECO:0000313" key="1">
    <source>
        <dbReference type="EMBL" id="KGJ50980.1"/>
    </source>
</evidence>
<organism evidence="1 2">
    <name type="scientific">Clostridium innocuum</name>
    <dbReference type="NCBI Taxonomy" id="1522"/>
    <lineage>
        <taxon>Bacteria</taxon>
        <taxon>Bacillati</taxon>
        <taxon>Bacillota</taxon>
        <taxon>Clostridia</taxon>
        <taxon>Eubacteriales</taxon>
        <taxon>Clostridiaceae</taxon>
        <taxon>Clostridium</taxon>
    </lineage>
</organism>
<protein>
    <submittedName>
        <fullName evidence="1">Uncharacterized protein</fullName>
    </submittedName>
</protein>
<proteinExistence type="predicted"/>